<dbReference type="Gene3D" id="1.10.8.430">
    <property type="entry name" value="Helical domain of apoptotic protease-activating factors"/>
    <property type="match status" value="1"/>
</dbReference>
<feature type="domain" description="Disease resistance N-terminal" evidence="8">
    <location>
        <begin position="22"/>
        <end position="91"/>
    </location>
</feature>
<sequence length="1112" mass="125933">MAEMIAVTLSAKFVATLSIPAAVQISSLAGIRSGIAAAARDLELLRAFLAFADSRRGTDALANAWVDQVRDVAFELEDVADEYAFLSGRSHIRDCANLAAWFGLSRRLRKARERLRDLSAAKEQYGIRPPAEASPSSSAAGGVGAAAVVIGRKQSEASHFVEEDEIVGFGAHRRLLMKWLTLDRNTPHMLITVCGMGGVGKTTLVTNVYKKVAESCYFDYTAWVAVSKSFTTDDLLRRIAKEFHRNVHAGVPWDVDKMDYRSLVETLRKHLASKRYLLLLDDVWDAQAWYDISCAFVNVGTSNRIIITTRNENVASLASSNRTIRLDPLSDQEAWSLFCNTTFREDADQECPYHLEQLAHEILDKCSGLPLAIVSVGKLLKLRKRTEFAWKNVLESLEWDGSNEQGIRQVSNILNLSIDDLPHHLQRCFLYCSIYPEDFLIKRKILIRKWVAQGLIEEKGNDTMEEVADDHLNQLVERNLLQVVLKNDFGRAKRCNIHDLIRDLIVHRSRKERFTVFSQNTVTLKPNNKIRHLILDRCRIHHTSATNMTSLRSFHAFVAHFDASLLSGFRLLTVLNLWFIQIAKLPCAVTNLLNLRYLGIRSTLIEGLPDELGQLHNLQTLDAKWSRVQRVPRTVTKLKSLRHLILFNRQSADIRYPGSGTAIGLPDVLENLTCLQTLKYIEANETTIRSLGSLKQMRSLELFGVDESNIVCLPSSISQMSCLMRLGIASQDDKVTFNLESFSPPPLKLQKLTLRGRLIGGKLPSWFGSLNHLMKLQLRSSELNEDAVSLLSSLPRLLHLSLMDAYNGKKLTFTEGCFPVLRKLILRNMPNLSRIEFRRGSLVDLQVLMLRECTKLTDVPQGIENLKCLTSIELFVMPRELVEKIQGGEDYWENHNGLQKTVSVNNIWWHKGLLQERKFYTDLSALLHMMGYFKLLGYDPLRDTLAVDMMDCQSLFEGFGWLALQQELLDLLDYVWDAHALYKFCKAFSDKGTWSWIIIALHGGLELGRCKLEVPISTGAIAFQDFGQMLHKLNLSDDLPPQLRRYFWIAVYTLEDFSIKRKVLLRTWLQNLTRGNGTGTVEGNCTSTSGISWNFFANVCGCISPVQTGRRA</sequence>
<evidence type="ECO:0000256" key="4">
    <source>
        <dbReference type="ARBA" id="ARBA00022741"/>
    </source>
</evidence>
<dbReference type="InterPro" id="IPR042197">
    <property type="entry name" value="Apaf_helical"/>
</dbReference>
<dbReference type="GO" id="GO:0043531">
    <property type="term" value="F:ADP binding"/>
    <property type="evidence" value="ECO:0007669"/>
    <property type="project" value="InterPro"/>
</dbReference>
<dbReference type="InterPro" id="IPR058922">
    <property type="entry name" value="WHD_DRP"/>
</dbReference>
<keyword evidence="2" id="KW-0433">Leucine-rich repeat</keyword>
<evidence type="ECO:0000259" key="8">
    <source>
        <dbReference type="Pfam" id="PF18052"/>
    </source>
</evidence>
<dbReference type="GO" id="GO:0002758">
    <property type="term" value="P:innate immune response-activating signaling pathway"/>
    <property type="evidence" value="ECO:0007669"/>
    <property type="project" value="UniProtKB-ARBA"/>
</dbReference>
<dbReference type="InterPro" id="IPR027417">
    <property type="entry name" value="P-loop_NTPase"/>
</dbReference>
<dbReference type="SUPFAM" id="SSF52540">
    <property type="entry name" value="P-loop containing nucleoside triphosphate hydrolases"/>
    <property type="match status" value="1"/>
</dbReference>
<dbReference type="Gene3D" id="1.20.5.4130">
    <property type="match status" value="1"/>
</dbReference>
<dbReference type="InterPro" id="IPR032675">
    <property type="entry name" value="LRR_dom_sf"/>
</dbReference>
<dbReference type="FunFam" id="3.40.50.300:FF:001091">
    <property type="entry name" value="Probable disease resistance protein At1g61300"/>
    <property type="match status" value="1"/>
</dbReference>
<reference evidence="11" key="3">
    <citation type="submission" date="2015-04" db="UniProtKB">
        <authorList>
            <consortium name="EnsemblPlants"/>
        </authorList>
    </citation>
    <scope>IDENTIFICATION</scope>
</reference>
<evidence type="ECO:0000259" key="9">
    <source>
        <dbReference type="Pfam" id="PF23559"/>
    </source>
</evidence>
<reference evidence="11 12" key="1">
    <citation type="submission" date="2012-08" db="EMBL/GenBank/DDBJ databases">
        <title>Oryza genome evolution.</title>
        <authorList>
            <person name="Wing R.A."/>
        </authorList>
    </citation>
    <scope>NUCLEOTIDE SEQUENCE</scope>
</reference>
<evidence type="ECO:0000256" key="3">
    <source>
        <dbReference type="ARBA" id="ARBA00022737"/>
    </source>
</evidence>
<keyword evidence="3" id="KW-0677">Repeat</keyword>
<dbReference type="GO" id="GO:0009626">
    <property type="term" value="P:plant-type hypersensitive response"/>
    <property type="evidence" value="ECO:0007669"/>
    <property type="project" value="UniProtKB-ARBA"/>
</dbReference>
<dbReference type="PRINTS" id="PR00364">
    <property type="entry name" value="DISEASERSIST"/>
</dbReference>
<keyword evidence="6" id="KW-0175">Coiled coil</keyword>
<evidence type="ECO:0000259" key="10">
    <source>
        <dbReference type="Pfam" id="PF23598"/>
    </source>
</evidence>
<organism evidence="11 12">
    <name type="scientific">Leersia perrieri</name>
    <dbReference type="NCBI Taxonomy" id="77586"/>
    <lineage>
        <taxon>Eukaryota</taxon>
        <taxon>Viridiplantae</taxon>
        <taxon>Streptophyta</taxon>
        <taxon>Embryophyta</taxon>
        <taxon>Tracheophyta</taxon>
        <taxon>Spermatophyta</taxon>
        <taxon>Magnoliopsida</taxon>
        <taxon>Liliopsida</taxon>
        <taxon>Poales</taxon>
        <taxon>Poaceae</taxon>
        <taxon>BOP clade</taxon>
        <taxon>Oryzoideae</taxon>
        <taxon>Oryzeae</taxon>
        <taxon>Oryzinae</taxon>
        <taxon>Leersia</taxon>
    </lineage>
</organism>
<dbReference type="Gramene" id="LPERR04G18700.2">
    <property type="protein sequence ID" value="LPERR04G18700.2"/>
    <property type="gene ID" value="LPERR04G18700"/>
</dbReference>
<reference evidence="12" key="2">
    <citation type="submission" date="2013-12" db="EMBL/GenBank/DDBJ databases">
        <authorList>
            <person name="Yu Y."/>
            <person name="Lee S."/>
            <person name="de Baynast K."/>
            <person name="Wissotski M."/>
            <person name="Liu L."/>
            <person name="Talag J."/>
            <person name="Goicoechea J."/>
            <person name="Angelova A."/>
            <person name="Jetty R."/>
            <person name="Kudrna D."/>
            <person name="Golser W."/>
            <person name="Rivera L."/>
            <person name="Zhang J."/>
            <person name="Wing R."/>
        </authorList>
    </citation>
    <scope>NUCLEOTIDE SEQUENCE</scope>
</reference>
<dbReference type="Pfam" id="PF23598">
    <property type="entry name" value="LRR_14"/>
    <property type="match status" value="1"/>
</dbReference>
<evidence type="ECO:0000259" key="7">
    <source>
        <dbReference type="Pfam" id="PF00931"/>
    </source>
</evidence>
<dbReference type="Pfam" id="PF18052">
    <property type="entry name" value="Rx_N"/>
    <property type="match status" value="1"/>
</dbReference>
<dbReference type="Gene3D" id="3.80.10.10">
    <property type="entry name" value="Ribonuclease Inhibitor"/>
    <property type="match status" value="2"/>
</dbReference>
<dbReference type="InterPro" id="IPR055414">
    <property type="entry name" value="LRR_R13L4/SHOC2-like"/>
</dbReference>
<dbReference type="PANTHER" id="PTHR23155">
    <property type="entry name" value="DISEASE RESISTANCE PROTEIN RP"/>
    <property type="match status" value="1"/>
</dbReference>
<keyword evidence="12" id="KW-1185">Reference proteome</keyword>
<comment type="similarity">
    <text evidence="1">Belongs to the disease resistance NB-LRR family.</text>
</comment>
<evidence type="ECO:0000256" key="5">
    <source>
        <dbReference type="ARBA" id="ARBA00022821"/>
    </source>
</evidence>
<dbReference type="InterPro" id="IPR036388">
    <property type="entry name" value="WH-like_DNA-bd_sf"/>
</dbReference>
<evidence type="ECO:0000313" key="11">
    <source>
        <dbReference type="EnsemblPlants" id="LPERR04G18700.2"/>
    </source>
</evidence>
<dbReference type="InterPro" id="IPR041118">
    <property type="entry name" value="Rx_N"/>
</dbReference>
<dbReference type="SUPFAM" id="SSF52058">
    <property type="entry name" value="L domain-like"/>
    <property type="match status" value="1"/>
</dbReference>
<evidence type="ECO:0000313" key="12">
    <source>
        <dbReference type="Proteomes" id="UP000032180"/>
    </source>
</evidence>
<feature type="domain" description="NB-ARC" evidence="7">
    <location>
        <begin position="181"/>
        <end position="346"/>
    </location>
</feature>
<dbReference type="Gene3D" id="1.10.10.10">
    <property type="entry name" value="Winged helix-like DNA-binding domain superfamily/Winged helix DNA-binding domain"/>
    <property type="match status" value="1"/>
</dbReference>
<dbReference type="AlphaFoldDB" id="A0A0D9W8L5"/>
<accession>A0A0D9W8L5</accession>
<evidence type="ECO:0008006" key="13">
    <source>
        <dbReference type="Google" id="ProtNLM"/>
    </source>
</evidence>
<dbReference type="GO" id="GO:0042742">
    <property type="term" value="P:defense response to bacterium"/>
    <property type="evidence" value="ECO:0007669"/>
    <property type="project" value="UniProtKB-ARBA"/>
</dbReference>
<dbReference type="InterPro" id="IPR044974">
    <property type="entry name" value="Disease_R_plants"/>
</dbReference>
<dbReference type="EnsemblPlants" id="LPERR04G18700.2">
    <property type="protein sequence ID" value="LPERR04G18700.2"/>
    <property type="gene ID" value="LPERR04G18700"/>
</dbReference>
<feature type="domain" description="Disease resistance protein winged helix" evidence="9">
    <location>
        <begin position="434"/>
        <end position="505"/>
    </location>
</feature>
<proteinExistence type="inferred from homology"/>
<dbReference type="STRING" id="77586.A0A0D9W8L5"/>
<feature type="domain" description="Disease resistance R13L4/SHOC-2-like LRR" evidence="10">
    <location>
        <begin position="551"/>
        <end position="877"/>
    </location>
</feature>
<keyword evidence="4" id="KW-0547">Nucleotide-binding</keyword>
<dbReference type="Pfam" id="PF00931">
    <property type="entry name" value="NB-ARC"/>
    <property type="match status" value="1"/>
</dbReference>
<dbReference type="InterPro" id="IPR002182">
    <property type="entry name" value="NB-ARC"/>
</dbReference>
<evidence type="ECO:0000256" key="6">
    <source>
        <dbReference type="ARBA" id="ARBA00023054"/>
    </source>
</evidence>
<dbReference type="Pfam" id="PF23559">
    <property type="entry name" value="WHD_DRP"/>
    <property type="match status" value="1"/>
</dbReference>
<protein>
    <recommendedName>
        <fullName evidence="13">AAA+ ATPase domain-containing protein</fullName>
    </recommendedName>
</protein>
<dbReference type="PANTHER" id="PTHR23155:SF943">
    <property type="entry name" value="OS08G0193700 PROTEIN"/>
    <property type="match status" value="1"/>
</dbReference>
<dbReference type="FunFam" id="1.10.10.10:FF:000322">
    <property type="entry name" value="Probable disease resistance protein At1g63360"/>
    <property type="match status" value="1"/>
</dbReference>
<dbReference type="Gene3D" id="3.40.50.300">
    <property type="entry name" value="P-loop containing nucleotide triphosphate hydrolases"/>
    <property type="match status" value="1"/>
</dbReference>
<keyword evidence="5" id="KW-0611">Plant defense</keyword>
<evidence type="ECO:0000256" key="1">
    <source>
        <dbReference type="ARBA" id="ARBA00008894"/>
    </source>
</evidence>
<evidence type="ECO:0000256" key="2">
    <source>
        <dbReference type="ARBA" id="ARBA00022614"/>
    </source>
</evidence>
<dbReference type="eggNOG" id="KOG4658">
    <property type="taxonomic scope" value="Eukaryota"/>
</dbReference>
<dbReference type="Proteomes" id="UP000032180">
    <property type="component" value="Chromosome 4"/>
</dbReference>
<name>A0A0D9W8L5_9ORYZ</name>